<evidence type="ECO:0000259" key="18">
    <source>
        <dbReference type="PROSITE" id="PS50967"/>
    </source>
</evidence>
<comment type="similarity">
    <text evidence="3">Belongs to the helicase family. RecQ subfamily.</text>
</comment>
<evidence type="ECO:0000256" key="12">
    <source>
        <dbReference type="ARBA" id="ARBA00023172"/>
    </source>
</evidence>
<organism evidence="21 22">
    <name type="scientific">Deinococcus maricopensis (strain DSM 21211 / LMG 22137 / NRRL B-23946 / LB-34)</name>
    <dbReference type="NCBI Taxonomy" id="709986"/>
    <lineage>
        <taxon>Bacteria</taxon>
        <taxon>Thermotogati</taxon>
        <taxon>Deinococcota</taxon>
        <taxon>Deinococci</taxon>
        <taxon>Deinococcales</taxon>
        <taxon>Deinococcaceae</taxon>
        <taxon>Deinococcus</taxon>
    </lineage>
</organism>
<dbReference type="Gene3D" id="3.40.50.300">
    <property type="entry name" value="P-loop containing nucleotide triphosphate hydrolases"/>
    <property type="match status" value="2"/>
</dbReference>
<dbReference type="Pfam" id="PF00570">
    <property type="entry name" value="HRDC"/>
    <property type="match status" value="1"/>
</dbReference>
<proteinExistence type="inferred from homology"/>
<reference evidence="22" key="2">
    <citation type="submission" date="2011-01" db="EMBL/GenBank/DDBJ databases">
        <title>The complete genome of Deinococcus maricopensis DSM 21211.</title>
        <authorList>
            <consortium name="US DOE Joint Genome Institute (JGI-PGF)"/>
            <person name="Lucas S."/>
            <person name="Copeland A."/>
            <person name="Lapidus A."/>
            <person name="Goodwin L."/>
            <person name="Pitluck S."/>
            <person name="Kyrpides N."/>
            <person name="Mavromatis K."/>
            <person name="Pagani I."/>
            <person name="Ivanova N."/>
            <person name="Ovchinnikova G."/>
            <person name="Zeytun A."/>
            <person name="Detter J.C."/>
            <person name="Han C."/>
            <person name="Land M."/>
            <person name="Hauser L."/>
            <person name="Markowitz V."/>
            <person name="Cheng J.-F."/>
            <person name="Hugenholtz P."/>
            <person name="Woyke T."/>
            <person name="Wu D."/>
            <person name="Pukall R."/>
            <person name="Gehrich-Schroeter G."/>
            <person name="Brambilla E."/>
            <person name="Klenk H.-P."/>
            <person name="Eisen J.A."/>
        </authorList>
    </citation>
    <scope>NUCLEOTIDE SEQUENCE [LARGE SCALE GENOMIC DNA]</scope>
    <source>
        <strain evidence="22">DSM 21211 / LMG 22137 / NRRL B-23946 / LB-34</strain>
    </source>
</reference>
<sequence length="702" mass="75876">MTQAPPSAAHPDALHALQTIFGYPAFRGPQADIVNTVIAGEDALVLMPTGGGKSLCYQIPSLVRPGVGIVISPLIALMKDQVDALRVAGVRAAALNSTLSAQGAREIEDALLRGDLDLLYVAPERLLLDRTLNLLDRADLALFAIDEAHCVSQWGHDFRPEYTGLGVLAERYPHVPRMALTATADDRTRDDIVRVLDLHGARTFISSFDRPNIQYRVTAKSSARTQLLDFIRTEHPGDAGIVYCLSRKSVEETAAWLCEQGLTALPYHAGLDARTRDLHQERFLREEGLIVVATVAFGMGIDKPNVRFVAHLDLPKSLEGYYQETGRAGRDGLPSTAWMAYGLADVVNVRRMLAQSTAPDDVKRVEGRKLDALLAYAESAACRRVGLLAYFGEDRAESCGNCDTCLNPPRTWDATRPAQMALSAAVRTGNRFGAQHLTDVLLGRDTPRIRALGHHQLPTYGVGKDHDEKTWRAVLRQLTALGYLTTDADGHGSLIATPQARTLLKGEVTLTLRDDPAPKKGAKAPRGAAQATLAPEDQALFDALRTTRLDLAREGGVPPYVIFHDATLKAMAEARPQTLAALGAISGVGERKLQQYGDRFLTVLQDAGAGTTPARPPPRPPRCSRRPPPSPPRPSRPWTATCSPNSSSCAPPSPARKAARRSRSFRTPPSTRSPRADLRRSTPSPPSAASVKRASPSTASGS</sequence>
<evidence type="ECO:0000256" key="10">
    <source>
        <dbReference type="ARBA" id="ARBA00022840"/>
    </source>
</evidence>
<dbReference type="InterPro" id="IPR032284">
    <property type="entry name" value="RecQ_Zn-bd"/>
</dbReference>
<keyword evidence="13" id="KW-0234">DNA repair</keyword>
<dbReference type="CDD" id="cd18794">
    <property type="entry name" value="SF2_C_RecQ"/>
    <property type="match status" value="1"/>
</dbReference>
<dbReference type="GO" id="GO:0009378">
    <property type="term" value="F:four-way junction helicase activity"/>
    <property type="evidence" value="ECO:0007669"/>
    <property type="project" value="TreeGrafter"/>
</dbReference>
<evidence type="ECO:0000313" key="22">
    <source>
        <dbReference type="Proteomes" id="UP000008635"/>
    </source>
</evidence>
<dbReference type="GO" id="GO:0030894">
    <property type="term" value="C:replisome"/>
    <property type="evidence" value="ECO:0007669"/>
    <property type="project" value="TreeGrafter"/>
</dbReference>
<dbReference type="KEGG" id="dmr:Deima_2220"/>
<dbReference type="PROSITE" id="PS51194">
    <property type="entry name" value="HELICASE_CTER"/>
    <property type="match status" value="1"/>
</dbReference>
<evidence type="ECO:0000256" key="8">
    <source>
        <dbReference type="ARBA" id="ARBA00022806"/>
    </source>
</evidence>
<evidence type="ECO:0000256" key="13">
    <source>
        <dbReference type="ARBA" id="ARBA00023204"/>
    </source>
</evidence>
<dbReference type="EC" id="5.6.2.4" evidence="16"/>
<dbReference type="SUPFAM" id="SSF47819">
    <property type="entry name" value="HRDC-like"/>
    <property type="match status" value="1"/>
</dbReference>
<gene>
    <name evidence="21" type="ordered locus">Deima_2220</name>
</gene>
<keyword evidence="5" id="KW-0547">Nucleotide-binding</keyword>
<dbReference type="InterPro" id="IPR010997">
    <property type="entry name" value="HRDC-like_sf"/>
</dbReference>
<evidence type="ECO:0000256" key="1">
    <source>
        <dbReference type="ARBA" id="ARBA00001946"/>
    </source>
</evidence>
<dbReference type="GO" id="GO:0043590">
    <property type="term" value="C:bacterial nucleoid"/>
    <property type="evidence" value="ECO:0007669"/>
    <property type="project" value="TreeGrafter"/>
</dbReference>
<dbReference type="InterPro" id="IPR018982">
    <property type="entry name" value="RQC_domain"/>
</dbReference>
<dbReference type="eggNOG" id="COG0514">
    <property type="taxonomic scope" value="Bacteria"/>
</dbReference>
<dbReference type="InterPro" id="IPR001650">
    <property type="entry name" value="Helicase_C-like"/>
</dbReference>
<feature type="domain" description="Helicase ATP-binding" evidence="19">
    <location>
        <begin position="34"/>
        <end position="202"/>
    </location>
</feature>
<evidence type="ECO:0000256" key="2">
    <source>
        <dbReference type="ARBA" id="ARBA00001947"/>
    </source>
</evidence>
<dbReference type="GO" id="GO:0016787">
    <property type="term" value="F:hydrolase activity"/>
    <property type="evidence" value="ECO:0007669"/>
    <property type="project" value="UniProtKB-KW"/>
</dbReference>
<dbReference type="FunFam" id="1.10.10.10:FF:000175">
    <property type="entry name" value="ATP-dependent DNA helicase RecQ"/>
    <property type="match status" value="1"/>
</dbReference>
<keyword evidence="14" id="KW-0413">Isomerase</keyword>
<dbReference type="SMART" id="SM00490">
    <property type="entry name" value="HELICc"/>
    <property type="match status" value="1"/>
</dbReference>
<feature type="domain" description="HRDC" evidence="18">
    <location>
        <begin position="534"/>
        <end position="614"/>
    </location>
</feature>
<dbReference type="STRING" id="709986.Deima_2220"/>
<evidence type="ECO:0000259" key="19">
    <source>
        <dbReference type="PROSITE" id="PS51192"/>
    </source>
</evidence>
<dbReference type="Proteomes" id="UP000008635">
    <property type="component" value="Chromosome"/>
</dbReference>
<dbReference type="NCBIfam" id="TIGR01389">
    <property type="entry name" value="recQ"/>
    <property type="match status" value="1"/>
</dbReference>
<dbReference type="InterPro" id="IPR004589">
    <property type="entry name" value="DNA_helicase_ATP-dep_RecQ"/>
</dbReference>
<dbReference type="GO" id="GO:0003677">
    <property type="term" value="F:DNA binding"/>
    <property type="evidence" value="ECO:0007669"/>
    <property type="project" value="UniProtKB-KW"/>
</dbReference>
<dbReference type="GO" id="GO:0005737">
    <property type="term" value="C:cytoplasm"/>
    <property type="evidence" value="ECO:0007669"/>
    <property type="project" value="TreeGrafter"/>
</dbReference>
<reference evidence="21 22" key="1">
    <citation type="journal article" date="2011" name="Stand. Genomic Sci.">
        <title>Complete genome sequence of Deinococcus maricopensis type strain (LB-34).</title>
        <authorList>
            <person name="Pukall R."/>
            <person name="Zeytun A."/>
            <person name="Lucas S."/>
            <person name="Lapidus A."/>
            <person name="Hammon N."/>
            <person name="Deshpande S."/>
            <person name="Nolan M."/>
            <person name="Cheng J.F."/>
            <person name="Pitluck S."/>
            <person name="Liolios K."/>
            <person name="Pagani I."/>
            <person name="Mikhailova N."/>
            <person name="Ivanova N."/>
            <person name="Mavromatis K."/>
            <person name="Pati A."/>
            <person name="Tapia R."/>
            <person name="Han C."/>
            <person name="Goodwin L."/>
            <person name="Chen A."/>
            <person name="Palaniappan K."/>
            <person name="Land M."/>
            <person name="Hauser L."/>
            <person name="Chang Y.J."/>
            <person name="Jeffries C.D."/>
            <person name="Brambilla E.M."/>
            <person name="Rohde M."/>
            <person name="Goker M."/>
            <person name="Detter J.C."/>
            <person name="Woyke T."/>
            <person name="Bristow J."/>
            <person name="Eisen J.A."/>
            <person name="Markowitz V."/>
            <person name="Hugenholtz P."/>
            <person name="Kyrpides N.C."/>
            <person name="Klenk H.P."/>
        </authorList>
    </citation>
    <scope>NUCLEOTIDE SEQUENCE [LARGE SCALE GENOMIC DNA]</scope>
    <source>
        <strain evidence="22">DSM 21211 / LMG 22137 / NRRL B-23946 / LB-34</strain>
    </source>
</reference>
<keyword evidence="10" id="KW-0067">ATP-binding</keyword>
<feature type="domain" description="Helicase C-terminal" evidence="20">
    <location>
        <begin position="223"/>
        <end position="373"/>
    </location>
</feature>
<dbReference type="InterPro" id="IPR011545">
    <property type="entry name" value="DEAD/DEAH_box_helicase_dom"/>
</dbReference>
<dbReference type="PANTHER" id="PTHR13710">
    <property type="entry name" value="DNA HELICASE RECQ FAMILY MEMBER"/>
    <property type="match status" value="1"/>
</dbReference>
<keyword evidence="9" id="KW-0862">Zinc</keyword>
<dbReference type="EMBL" id="CP002454">
    <property type="protein sequence ID" value="ADV67858.1"/>
    <property type="molecule type" value="Genomic_DNA"/>
</dbReference>
<dbReference type="InterPro" id="IPR014001">
    <property type="entry name" value="Helicase_ATP-bd"/>
</dbReference>
<dbReference type="FunFam" id="3.40.50.300:FF:001389">
    <property type="entry name" value="ATP-dependent DNA helicase RecQ"/>
    <property type="match status" value="1"/>
</dbReference>
<dbReference type="CDD" id="cd17920">
    <property type="entry name" value="DEXHc_RecQ"/>
    <property type="match status" value="1"/>
</dbReference>
<keyword evidence="12" id="KW-0233">DNA recombination</keyword>
<keyword evidence="11" id="KW-0238">DNA-binding</keyword>
<dbReference type="GO" id="GO:0046872">
    <property type="term" value="F:metal ion binding"/>
    <property type="evidence" value="ECO:0007669"/>
    <property type="project" value="UniProtKB-KW"/>
</dbReference>
<keyword evidence="6" id="KW-0227">DNA damage</keyword>
<dbReference type="PANTHER" id="PTHR13710:SF105">
    <property type="entry name" value="ATP-DEPENDENT DNA HELICASE Q1"/>
    <property type="match status" value="1"/>
</dbReference>
<evidence type="ECO:0000256" key="14">
    <source>
        <dbReference type="ARBA" id="ARBA00023235"/>
    </source>
</evidence>
<dbReference type="InterPro" id="IPR002121">
    <property type="entry name" value="HRDC_dom"/>
</dbReference>
<dbReference type="HOGENOM" id="CLU_001103_14_3_0"/>
<dbReference type="SMART" id="SM00487">
    <property type="entry name" value="DEXDc"/>
    <property type="match status" value="1"/>
</dbReference>
<dbReference type="Pfam" id="PF00271">
    <property type="entry name" value="Helicase_C"/>
    <property type="match status" value="1"/>
</dbReference>
<dbReference type="GO" id="GO:0006310">
    <property type="term" value="P:DNA recombination"/>
    <property type="evidence" value="ECO:0007669"/>
    <property type="project" value="UniProtKB-UniRule"/>
</dbReference>
<feature type="compositionally biased region" description="Pro residues" evidence="17">
    <location>
        <begin position="614"/>
        <end position="635"/>
    </location>
</feature>
<keyword evidence="8 21" id="KW-0347">Helicase</keyword>
<evidence type="ECO:0000313" key="21">
    <source>
        <dbReference type="EMBL" id="ADV67858.1"/>
    </source>
</evidence>
<evidence type="ECO:0000256" key="4">
    <source>
        <dbReference type="ARBA" id="ARBA00022723"/>
    </source>
</evidence>
<dbReference type="Pfam" id="PF16124">
    <property type="entry name" value="RecQ_Zn_bind"/>
    <property type="match status" value="1"/>
</dbReference>
<feature type="region of interest" description="Disordered" evidence="17">
    <location>
        <begin position="608"/>
        <end position="702"/>
    </location>
</feature>
<dbReference type="InterPro" id="IPR006293">
    <property type="entry name" value="DNA_helicase_ATP-dep_RecQ_bac"/>
</dbReference>
<evidence type="ECO:0000256" key="3">
    <source>
        <dbReference type="ARBA" id="ARBA00005446"/>
    </source>
</evidence>
<evidence type="ECO:0000256" key="11">
    <source>
        <dbReference type="ARBA" id="ARBA00023125"/>
    </source>
</evidence>
<dbReference type="OrthoDB" id="9763310at2"/>
<dbReference type="GO" id="GO:0006281">
    <property type="term" value="P:DNA repair"/>
    <property type="evidence" value="ECO:0007669"/>
    <property type="project" value="UniProtKB-KW"/>
</dbReference>
<dbReference type="SMART" id="SM00341">
    <property type="entry name" value="HRDC"/>
    <property type="match status" value="1"/>
</dbReference>
<protein>
    <recommendedName>
        <fullName evidence="16">DNA helicase RecQ</fullName>
        <ecNumber evidence="16">5.6.2.4</ecNumber>
    </recommendedName>
</protein>
<evidence type="ECO:0000256" key="5">
    <source>
        <dbReference type="ARBA" id="ARBA00022741"/>
    </source>
</evidence>
<comment type="cofactor">
    <cofactor evidence="1">
        <name>Mg(2+)</name>
        <dbReference type="ChEBI" id="CHEBI:18420"/>
    </cofactor>
</comment>
<dbReference type="GO" id="GO:0009432">
    <property type="term" value="P:SOS response"/>
    <property type="evidence" value="ECO:0007669"/>
    <property type="project" value="UniProtKB-UniRule"/>
</dbReference>
<comment type="cofactor">
    <cofactor evidence="2">
        <name>Zn(2+)</name>
        <dbReference type="ChEBI" id="CHEBI:29105"/>
    </cofactor>
</comment>
<dbReference type="AlphaFoldDB" id="E8U9W9"/>
<dbReference type="SMART" id="SM00956">
    <property type="entry name" value="RQC"/>
    <property type="match status" value="1"/>
</dbReference>
<dbReference type="GO" id="GO:0005524">
    <property type="term" value="F:ATP binding"/>
    <property type="evidence" value="ECO:0007669"/>
    <property type="project" value="UniProtKB-KW"/>
</dbReference>
<dbReference type="Pfam" id="PF09382">
    <property type="entry name" value="RQC"/>
    <property type="match status" value="1"/>
</dbReference>
<evidence type="ECO:0000256" key="16">
    <source>
        <dbReference type="NCBIfam" id="TIGR01389"/>
    </source>
</evidence>
<keyword evidence="4" id="KW-0479">Metal-binding</keyword>
<evidence type="ECO:0000256" key="9">
    <source>
        <dbReference type="ARBA" id="ARBA00022833"/>
    </source>
</evidence>
<dbReference type="Gene3D" id="1.10.10.10">
    <property type="entry name" value="Winged helix-like DNA-binding domain superfamily/Winged helix DNA-binding domain"/>
    <property type="match status" value="1"/>
</dbReference>
<accession>E8U9W9</accession>
<dbReference type="PROSITE" id="PS51192">
    <property type="entry name" value="HELICASE_ATP_BIND_1"/>
    <property type="match status" value="1"/>
</dbReference>
<evidence type="ECO:0000256" key="7">
    <source>
        <dbReference type="ARBA" id="ARBA00022801"/>
    </source>
</evidence>
<evidence type="ECO:0000259" key="20">
    <source>
        <dbReference type="PROSITE" id="PS51194"/>
    </source>
</evidence>
<dbReference type="GO" id="GO:0043138">
    <property type="term" value="F:3'-5' DNA helicase activity"/>
    <property type="evidence" value="ECO:0007669"/>
    <property type="project" value="UniProtKB-EC"/>
</dbReference>
<dbReference type="SUPFAM" id="SSF52540">
    <property type="entry name" value="P-loop containing nucleoside triphosphate hydrolases"/>
    <property type="match status" value="2"/>
</dbReference>
<evidence type="ECO:0000256" key="15">
    <source>
        <dbReference type="ARBA" id="ARBA00034617"/>
    </source>
</evidence>
<name>E8U9W9_DEIML</name>
<evidence type="ECO:0000256" key="6">
    <source>
        <dbReference type="ARBA" id="ARBA00022763"/>
    </source>
</evidence>
<evidence type="ECO:0000256" key="17">
    <source>
        <dbReference type="SAM" id="MobiDB-lite"/>
    </source>
</evidence>
<dbReference type="FunFam" id="3.40.50.300:FF:000156">
    <property type="entry name" value="ATP-dependent DNA helicase recQ"/>
    <property type="match status" value="1"/>
</dbReference>
<dbReference type="InterPro" id="IPR027417">
    <property type="entry name" value="P-loop_NTPase"/>
</dbReference>
<dbReference type="NCBIfam" id="TIGR00614">
    <property type="entry name" value="recQ_fam"/>
    <property type="match status" value="1"/>
</dbReference>
<dbReference type="Gene3D" id="1.10.150.80">
    <property type="entry name" value="HRDC domain"/>
    <property type="match status" value="1"/>
</dbReference>
<keyword evidence="7" id="KW-0378">Hydrolase</keyword>
<keyword evidence="22" id="KW-1185">Reference proteome</keyword>
<dbReference type="InterPro" id="IPR044876">
    <property type="entry name" value="HRDC_dom_sf"/>
</dbReference>
<dbReference type="GO" id="GO:0006260">
    <property type="term" value="P:DNA replication"/>
    <property type="evidence" value="ECO:0007669"/>
    <property type="project" value="InterPro"/>
</dbReference>
<dbReference type="InterPro" id="IPR036388">
    <property type="entry name" value="WH-like_DNA-bd_sf"/>
</dbReference>
<comment type="catalytic activity">
    <reaction evidence="15">
        <text>Couples ATP hydrolysis with the unwinding of duplex DNA by translocating in the 3'-5' direction.</text>
        <dbReference type="EC" id="5.6.2.4"/>
    </reaction>
</comment>
<dbReference type="Pfam" id="PF00270">
    <property type="entry name" value="DEAD"/>
    <property type="match status" value="1"/>
</dbReference>
<dbReference type="PROSITE" id="PS50967">
    <property type="entry name" value="HRDC"/>
    <property type="match status" value="1"/>
</dbReference>